<dbReference type="GO" id="GO:0005886">
    <property type="term" value="C:plasma membrane"/>
    <property type="evidence" value="ECO:0007669"/>
    <property type="project" value="TreeGrafter"/>
</dbReference>
<feature type="transmembrane region" description="Helical" evidence="5">
    <location>
        <begin position="142"/>
        <end position="166"/>
    </location>
</feature>
<evidence type="ECO:0000313" key="6">
    <source>
        <dbReference type="EMBL" id="KOG00461.1"/>
    </source>
</evidence>
<evidence type="ECO:0000256" key="2">
    <source>
        <dbReference type="ARBA" id="ARBA00022692"/>
    </source>
</evidence>
<name>A0A0L8IG54_OCTBM</name>
<proteinExistence type="predicted"/>
<keyword evidence="2 5" id="KW-0812">Transmembrane</keyword>
<keyword evidence="3 5" id="KW-1133">Transmembrane helix</keyword>
<reference evidence="6" key="1">
    <citation type="submission" date="2015-07" db="EMBL/GenBank/DDBJ databases">
        <title>MeaNS - Measles Nucleotide Surveillance Program.</title>
        <authorList>
            <person name="Tran T."/>
            <person name="Druce J."/>
        </authorList>
    </citation>
    <scope>NUCLEOTIDE SEQUENCE</scope>
    <source>
        <strain evidence="6">UCB-OBI-ISO-001</strain>
        <tissue evidence="6">Gonad</tissue>
    </source>
</reference>
<evidence type="ECO:0008006" key="7">
    <source>
        <dbReference type="Google" id="ProtNLM"/>
    </source>
</evidence>
<evidence type="ECO:0000256" key="3">
    <source>
        <dbReference type="ARBA" id="ARBA00022989"/>
    </source>
</evidence>
<dbReference type="AlphaFoldDB" id="A0A0L8IG54"/>
<dbReference type="PANTHER" id="PTHR11003:SF334">
    <property type="entry name" value="FI03418P"/>
    <property type="match status" value="1"/>
</dbReference>
<sequence length="172" mass="20070">MDQLQQGILESPKRLHKAIRTLINIIKSWFGLLILLMIYSLLGAYVFMEVEGPAERKRRAGLLRERLYLGDLLWNLTLNYDGDPQSYNNWTQYVKEQLPRYEERIYQAYKYSMSSDAEVWDFYGALLYCGTIYTTIATTIILIMFIIIPFTIIATVILTIIIIINIDITTII</sequence>
<dbReference type="EMBL" id="KQ415798">
    <property type="protein sequence ID" value="KOG00461.1"/>
    <property type="molecule type" value="Genomic_DNA"/>
</dbReference>
<evidence type="ECO:0000256" key="1">
    <source>
        <dbReference type="ARBA" id="ARBA00004141"/>
    </source>
</evidence>
<dbReference type="GO" id="GO:0015271">
    <property type="term" value="F:outward rectifier potassium channel activity"/>
    <property type="evidence" value="ECO:0007669"/>
    <property type="project" value="TreeGrafter"/>
</dbReference>
<keyword evidence="4 5" id="KW-0472">Membrane</keyword>
<organism evidence="6">
    <name type="scientific">Octopus bimaculoides</name>
    <name type="common">California two-spotted octopus</name>
    <dbReference type="NCBI Taxonomy" id="37653"/>
    <lineage>
        <taxon>Eukaryota</taxon>
        <taxon>Metazoa</taxon>
        <taxon>Spiralia</taxon>
        <taxon>Lophotrochozoa</taxon>
        <taxon>Mollusca</taxon>
        <taxon>Cephalopoda</taxon>
        <taxon>Coleoidea</taxon>
        <taxon>Octopodiformes</taxon>
        <taxon>Octopoda</taxon>
        <taxon>Incirrata</taxon>
        <taxon>Octopodidae</taxon>
        <taxon>Octopus</taxon>
    </lineage>
</organism>
<dbReference type="InterPro" id="IPR003280">
    <property type="entry name" value="2pore_dom_K_chnl"/>
</dbReference>
<comment type="subcellular location">
    <subcellularLocation>
        <location evidence="1">Membrane</location>
        <topology evidence="1">Multi-pass membrane protein</topology>
    </subcellularLocation>
</comment>
<dbReference type="SUPFAM" id="SSF81324">
    <property type="entry name" value="Voltage-gated potassium channels"/>
    <property type="match status" value="1"/>
</dbReference>
<dbReference type="PANTHER" id="PTHR11003">
    <property type="entry name" value="POTASSIUM CHANNEL, SUBFAMILY K"/>
    <property type="match status" value="1"/>
</dbReference>
<protein>
    <recommendedName>
        <fullName evidence="7">Ion transport domain-containing protein</fullName>
    </recommendedName>
</protein>
<feature type="transmembrane region" description="Helical" evidence="5">
    <location>
        <begin position="29"/>
        <end position="48"/>
    </location>
</feature>
<evidence type="ECO:0000256" key="5">
    <source>
        <dbReference type="SAM" id="Phobius"/>
    </source>
</evidence>
<gene>
    <name evidence="6" type="ORF">OCBIM_22003851mg</name>
</gene>
<dbReference type="GO" id="GO:0022841">
    <property type="term" value="F:potassium ion leak channel activity"/>
    <property type="evidence" value="ECO:0007669"/>
    <property type="project" value="TreeGrafter"/>
</dbReference>
<evidence type="ECO:0000256" key="4">
    <source>
        <dbReference type="ARBA" id="ARBA00023136"/>
    </source>
</evidence>
<dbReference type="Gene3D" id="1.10.287.70">
    <property type="match status" value="1"/>
</dbReference>
<dbReference type="GO" id="GO:0030322">
    <property type="term" value="P:stabilization of membrane potential"/>
    <property type="evidence" value="ECO:0007669"/>
    <property type="project" value="TreeGrafter"/>
</dbReference>
<accession>A0A0L8IG54</accession>